<dbReference type="Proteomes" id="UP001320706">
    <property type="component" value="Unassembled WGS sequence"/>
</dbReference>
<name>A0ACC3SAW7_9PEZI</name>
<gene>
    <name evidence="1" type="ORF">M8818_005952</name>
</gene>
<evidence type="ECO:0000313" key="1">
    <source>
        <dbReference type="EMBL" id="KAK8200637.1"/>
    </source>
</evidence>
<keyword evidence="2" id="KW-1185">Reference proteome</keyword>
<reference evidence="1" key="1">
    <citation type="submission" date="2024-02" db="EMBL/GenBank/DDBJ databases">
        <title>Metagenome Assembled Genome of Zalaria obscura JY119.</title>
        <authorList>
            <person name="Vighnesh L."/>
            <person name="Jagadeeshwari U."/>
            <person name="Venkata Ramana C."/>
            <person name="Sasikala C."/>
        </authorList>
    </citation>
    <scope>NUCLEOTIDE SEQUENCE</scope>
    <source>
        <strain evidence="1">JY119</strain>
    </source>
</reference>
<comment type="caution">
    <text evidence="1">The sequence shown here is derived from an EMBL/GenBank/DDBJ whole genome shotgun (WGS) entry which is preliminary data.</text>
</comment>
<evidence type="ECO:0000313" key="2">
    <source>
        <dbReference type="Proteomes" id="UP001320706"/>
    </source>
</evidence>
<proteinExistence type="predicted"/>
<protein>
    <submittedName>
        <fullName evidence="1">Uncharacterized protein</fullName>
    </submittedName>
</protein>
<organism evidence="1 2">
    <name type="scientific">Zalaria obscura</name>
    <dbReference type="NCBI Taxonomy" id="2024903"/>
    <lineage>
        <taxon>Eukaryota</taxon>
        <taxon>Fungi</taxon>
        <taxon>Dikarya</taxon>
        <taxon>Ascomycota</taxon>
        <taxon>Pezizomycotina</taxon>
        <taxon>Dothideomycetes</taxon>
        <taxon>Dothideomycetidae</taxon>
        <taxon>Dothideales</taxon>
        <taxon>Zalariaceae</taxon>
        <taxon>Zalaria</taxon>
    </lineage>
</organism>
<dbReference type="EMBL" id="JAMKPW020000038">
    <property type="protein sequence ID" value="KAK8200637.1"/>
    <property type="molecule type" value="Genomic_DNA"/>
</dbReference>
<sequence length="1578" mass="175150">MDEDTTQVQNAIRALVHTQEDVDRVRGMLQAHRLALAAITPINTSETAGGPPVIDLTSSPEPENVPGPSKLGKEPQTTRKPRPAFQSARSLARFTPTNRTPESRFITPSDESGGEEDVSIPGHRPPVTARKSKGNGATSKVGRSLTAVLAGGQTQGTFIPHQHAAPRPSPTPASDTIEIANAFHIRPHEEQTANHPASRPRDTSEDRDILGAFQVRTHEEQVSRKKQKIQDAPDDRPQGDMVKSGTSAAGEIVRGEGSQSNPPLTGSGTGDLQQSIAELEDALLDYRISLSGTSKELVQEFQEKVDNWWDAHPDGIDTDGSDMNSTRSATPELTAEESLRRSLPNWRPPKNHAEWFRQFHLWELEEKKARESQRRFEELVRHPEKHWSPVEQDILPKLYTLRAREQQQRVEELAPLLRGGAERENIESQLKERSAQRKQYALAGKAFYPHGLKLSSAVHSQLVYQQPQEKPLHVSKIASTSAKRPFEAITDSGERVRAGPTMKMVKKRHIADKPKDAPNPLPQSVPQSARDNNQHIANQPKTTPVPLPQPVLQGPPQDKAGEHSVNTRRYKGAGMWTKEEDDLLTELRLERKLDWNDVPQYFQNRTKAALQQRQSALIKQRRNQTLEEPSARPQPPPPPPQADTKIDAQEPSPPRLVRSSLPPPRPEALFKVPSGPAPSEVLFKVSRGPAPSASLWLPPQPEPKPDIPKPQPAQVDMPKPQPAPPVPSSLPRSHPEAKTDVPGSLPAPPASSSTPPGRQIRFRPWTAEEDVLLKKLKVDLNYTVDQMVPHFPGRTKSAIAQRCSNRFAHRLKEPSSSSTVERPVRTLSGIAELGHGFDNMDHISEADELPTLRSSRGLVRKSKSGFSYYSEPAWASGATSTMEEETETEAGPPERAHEHTAPRSVTRIMRHRELGTEGGRTWQRQKSIIRATKNLVYDSLGPSRYQDDASGDVSTVAWSPHGRFFAAGAVAVSDVTSMQYNRPRNLFLGDVDRNELRELPEHYVRRPIPKRGENSTHSMVASQDPRLFTTVQQVAFAPDGSQMYSASMDGRVNAYKIRKDVLRSKYMYSIPHPQPVHFLSVGNHGSLATGCRTSGKDSIKILKCKKKRPEELATFSAPYQNDHAPMFPSALRWGGANHHRNYLLAAFTQEFTPEFEEDDPREKYGETCLWDVTTQQRIKLTRASSSVFDLNWNPNPSSASTSFAVACMPDTRVNEGTNSVVRLYAPSQKDPGHASFVIELECPGYDINDVLYSPYDDHLIVAGDTEGKVYLWDTRMVRHDQAPLRTFAHGPSVSVLAHGKPTWRTDTGIRFISWGASHDRLYSGSSDGVVKCWNPFKAGDDALVRDVATFQDAVMSGAFSPDYEKLLIGQDGGRLNLLEIGCEGRGIMDMERFEQYNAPELGCSKKAAKSTDEVAVVAEVDLMREESPDVIMAAATPEPQAAQEQCPLDCGYTYEEPWADRSWTKRFPTDIRAKFQAENAKHSDIAASHKTSARVAKPSTAKLDFACLRCGEATTTSPRGLAIECQSCGRAWRIGVLGYELVEDPAAALHKSFERMVLDVPLGDEVDIEDAAELEREY</sequence>
<accession>A0ACC3SAW7</accession>